<keyword evidence="4 5" id="KW-0472">Membrane</keyword>
<dbReference type="PANTHER" id="PTHR12226:SF3">
    <property type="entry name" value="SOLUTE CARRIER FAMILY 66 MEMBER 3"/>
    <property type="match status" value="1"/>
</dbReference>
<keyword evidence="7" id="KW-1185">Reference proteome</keyword>
<evidence type="ECO:0000256" key="4">
    <source>
        <dbReference type="ARBA" id="ARBA00023136"/>
    </source>
</evidence>
<dbReference type="EMBL" id="CAXLJM020000049">
    <property type="protein sequence ID" value="CAL8113788.1"/>
    <property type="molecule type" value="Genomic_DNA"/>
</dbReference>
<feature type="transmembrane region" description="Helical" evidence="5">
    <location>
        <begin position="97"/>
        <end position="115"/>
    </location>
</feature>
<evidence type="ECO:0000313" key="7">
    <source>
        <dbReference type="Proteomes" id="UP001642540"/>
    </source>
</evidence>
<reference evidence="6 7" key="1">
    <citation type="submission" date="2024-08" db="EMBL/GenBank/DDBJ databases">
        <authorList>
            <person name="Cucini C."/>
            <person name="Frati F."/>
        </authorList>
    </citation>
    <scope>NUCLEOTIDE SEQUENCE [LARGE SCALE GENOMIC DNA]</scope>
</reference>
<dbReference type="Proteomes" id="UP001642540">
    <property type="component" value="Unassembled WGS sequence"/>
</dbReference>
<evidence type="ECO:0008006" key="8">
    <source>
        <dbReference type="Google" id="ProtNLM"/>
    </source>
</evidence>
<feature type="transmembrane region" description="Helical" evidence="5">
    <location>
        <begin position="6"/>
        <end position="32"/>
    </location>
</feature>
<dbReference type="Gene3D" id="1.20.1280.290">
    <property type="match status" value="2"/>
</dbReference>
<feature type="transmembrane region" description="Helical" evidence="5">
    <location>
        <begin position="180"/>
        <end position="201"/>
    </location>
</feature>
<evidence type="ECO:0000256" key="1">
    <source>
        <dbReference type="ARBA" id="ARBA00004141"/>
    </source>
</evidence>
<comment type="subcellular location">
    <subcellularLocation>
        <location evidence="1">Membrane</location>
        <topology evidence="1">Multi-pass membrane protein</topology>
    </subcellularLocation>
</comment>
<evidence type="ECO:0000256" key="5">
    <source>
        <dbReference type="SAM" id="Phobius"/>
    </source>
</evidence>
<dbReference type="Pfam" id="PF04193">
    <property type="entry name" value="PQ-loop"/>
    <property type="match status" value="1"/>
</dbReference>
<dbReference type="InterPro" id="IPR006603">
    <property type="entry name" value="PQ-loop_rpt"/>
</dbReference>
<evidence type="ECO:0000313" key="6">
    <source>
        <dbReference type="EMBL" id="CAL8113788.1"/>
    </source>
</evidence>
<evidence type="ECO:0000256" key="2">
    <source>
        <dbReference type="ARBA" id="ARBA00022692"/>
    </source>
</evidence>
<accession>A0ABP1R1B6</accession>
<dbReference type="PANTHER" id="PTHR12226">
    <property type="entry name" value="MANNOSE-P-DOLICHOL UTILIZATION DEFECT 1 LEC35 -RELATED"/>
    <property type="match status" value="1"/>
</dbReference>
<protein>
    <recommendedName>
        <fullName evidence="8">Solute carrier family 66 member 3</fullName>
    </recommendedName>
</protein>
<dbReference type="InterPro" id="IPR016817">
    <property type="entry name" value="MannP-dilichol_defect-1"/>
</dbReference>
<gene>
    <name evidence="6" type="ORF">ODALV1_LOCUS16173</name>
</gene>
<proteinExistence type="predicted"/>
<organism evidence="6 7">
    <name type="scientific">Orchesella dallaii</name>
    <dbReference type="NCBI Taxonomy" id="48710"/>
    <lineage>
        <taxon>Eukaryota</taxon>
        <taxon>Metazoa</taxon>
        <taxon>Ecdysozoa</taxon>
        <taxon>Arthropoda</taxon>
        <taxon>Hexapoda</taxon>
        <taxon>Collembola</taxon>
        <taxon>Entomobryomorpha</taxon>
        <taxon>Entomobryoidea</taxon>
        <taxon>Orchesellidae</taxon>
        <taxon>Orchesellinae</taxon>
        <taxon>Orchesella</taxon>
    </lineage>
</organism>
<keyword evidence="3 5" id="KW-1133">Transmembrane helix</keyword>
<evidence type="ECO:0000256" key="3">
    <source>
        <dbReference type="ARBA" id="ARBA00022989"/>
    </source>
</evidence>
<comment type="caution">
    <text evidence="6">The sequence shown here is derived from an EMBL/GenBank/DDBJ whole genome shotgun (WGS) entry which is preliminary data.</text>
</comment>
<sequence length="212" mass="23796">MTPIYHYITLFCDVTTIGLCVICKIPQILLIYRTKSVEGLSESSLALELLTYVISLSYNAMKEYPLSSYLEDPFLSLQTLAVLLIVYSYNERLNAKRIISLALVAFAFYILSYGIPTPLVLQAFLTATLPMKVFSKLLQLKQIYNAKTAGNISLVSWTINIYTCVTRIITTMLVTQDMTILLKHTLSVTLNSAVVGLSMYYSSLAAKDMKRD</sequence>
<dbReference type="SMART" id="SM00679">
    <property type="entry name" value="CTNS"/>
    <property type="match status" value="1"/>
</dbReference>
<name>A0ABP1R1B6_9HEXA</name>
<keyword evidence="2 5" id="KW-0812">Transmembrane</keyword>
<feature type="transmembrane region" description="Helical" evidence="5">
    <location>
        <begin position="73"/>
        <end position="90"/>
    </location>
</feature>